<comment type="caution">
    <text evidence="2">The sequence shown here is derived from an EMBL/GenBank/DDBJ whole genome shotgun (WGS) entry which is preliminary data.</text>
</comment>
<feature type="compositionally biased region" description="Low complexity" evidence="1">
    <location>
        <begin position="153"/>
        <end position="172"/>
    </location>
</feature>
<gene>
    <name evidence="2" type="ORF">Daesc_002624</name>
</gene>
<organism evidence="2 3">
    <name type="scientific">Daldinia eschscholtzii</name>
    <dbReference type="NCBI Taxonomy" id="292717"/>
    <lineage>
        <taxon>Eukaryota</taxon>
        <taxon>Fungi</taxon>
        <taxon>Dikarya</taxon>
        <taxon>Ascomycota</taxon>
        <taxon>Pezizomycotina</taxon>
        <taxon>Sordariomycetes</taxon>
        <taxon>Xylariomycetidae</taxon>
        <taxon>Xylariales</taxon>
        <taxon>Hypoxylaceae</taxon>
        <taxon>Daldinia</taxon>
    </lineage>
</organism>
<sequence>MDNTNTTSSKRTLFKRRHLSTKSRIPLSNKSNLSTKATQKQHPLGPEWDHKDSSEGTPSSHASIPNATWVSEASGSTKSSPRQVPGTPSLPATSAVVAGRPVTPPTTSCPASIDPSSESPLSQIEAFETPFLYGHGTELAPIAEQRSIATLRSTAGGASSGSGTVSTSDISSLLKHKGSGTSVKSRRSRTESPPRRQLRRQPSFHFNDLPHLYIASTNTSNGDRPGSSKNGINPESSGTNDDAGVGTSTSSSNQSESGVRIPRLRNTSKRHSPPAVETVDIHAYPQRPEYPPPDIRQPRDYKKIPLTIEQRDRYLRLEASLVNNQTSQSGRPNVPVPQSQTPSRPRITRVCKACGRPLDQRWSLTSTIIGSGRGQRRGRDWCSRCAVRKIKRTLCCCNPPGFGPYPT</sequence>
<feature type="region of interest" description="Disordered" evidence="1">
    <location>
        <begin position="1"/>
        <end position="123"/>
    </location>
</feature>
<reference evidence="2 3" key="1">
    <citation type="journal article" date="2024" name="Front Chem Biol">
        <title>Unveiling the potential of Daldinia eschscholtzii MFLUCC 19-0629 through bioactivity and bioinformatics studies for enhanced sustainable agriculture production.</title>
        <authorList>
            <person name="Brooks S."/>
            <person name="Weaver J.A."/>
            <person name="Klomchit A."/>
            <person name="Alharthi S.A."/>
            <person name="Onlamun T."/>
            <person name="Nurani R."/>
            <person name="Vong T.K."/>
            <person name="Alberti F."/>
            <person name="Greco C."/>
        </authorList>
    </citation>
    <scope>NUCLEOTIDE SEQUENCE [LARGE SCALE GENOMIC DNA]</scope>
    <source>
        <strain evidence="2">MFLUCC 19-0629</strain>
    </source>
</reference>
<evidence type="ECO:0000256" key="1">
    <source>
        <dbReference type="SAM" id="MobiDB-lite"/>
    </source>
</evidence>
<feature type="compositionally biased region" description="Low complexity" evidence="1">
    <location>
        <begin position="248"/>
        <end position="257"/>
    </location>
</feature>
<proteinExistence type="predicted"/>
<feature type="compositionally biased region" description="Polar residues" evidence="1">
    <location>
        <begin position="325"/>
        <end position="343"/>
    </location>
</feature>
<dbReference type="Proteomes" id="UP001369815">
    <property type="component" value="Unassembled WGS sequence"/>
</dbReference>
<feature type="region of interest" description="Disordered" evidence="1">
    <location>
        <begin position="153"/>
        <end position="299"/>
    </location>
</feature>
<feature type="compositionally biased region" description="Polar residues" evidence="1">
    <location>
        <begin position="22"/>
        <end position="41"/>
    </location>
</feature>
<evidence type="ECO:0000313" key="2">
    <source>
        <dbReference type="EMBL" id="KAK6954994.1"/>
    </source>
</evidence>
<feature type="compositionally biased region" description="Polar residues" evidence="1">
    <location>
        <begin position="55"/>
        <end position="82"/>
    </location>
</feature>
<feature type="compositionally biased region" description="Basic residues" evidence="1">
    <location>
        <begin position="12"/>
        <end position="21"/>
    </location>
</feature>
<feature type="compositionally biased region" description="Basic residues" evidence="1">
    <location>
        <begin position="262"/>
        <end position="272"/>
    </location>
</feature>
<feature type="compositionally biased region" description="Polar residues" evidence="1">
    <location>
        <begin position="1"/>
        <end position="11"/>
    </location>
</feature>
<feature type="compositionally biased region" description="Polar residues" evidence="1">
    <location>
        <begin position="105"/>
        <end position="122"/>
    </location>
</feature>
<feature type="compositionally biased region" description="Polar residues" evidence="1">
    <location>
        <begin position="215"/>
        <end position="240"/>
    </location>
</feature>
<name>A0AAX6MR72_9PEZI</name>
<protein>
    <submittedName>
        <fullName evidence="2">Uncharacterized protein</fullName>
    </submittedName>
</protein>
<feature type="region of interest" description="Disordered" evidence="1">
    <location>
        <begin position="325"/>
        <end position="345"/>
    </location>
</feature>
<evidence type="ECO:0000313" key="3">
    <source>
        <dbReference type="Proteomes" id="UP001369815"/>
    </source>
</evidence>
<accession>A0AAX6MR72</accession>
<dbReference type="AlphaFoldDB" id="A0AAX6MR72"/>
<keyword evidence="3" id="KW-1185">Reference proteome</keyword>
<dbReference type="EMBL" id="JBANMG010000003">
    <property type="protein sequence ID" value="KAK6954994.1"/>
    <property type="molecule type" value="Genomic_DNA"/>
</dbReference>